<feature type="compositionally biased region" description="Polar residues" evidence="1">
    <location>
        <begin position="1"/>
        <end position="10"/>
    </location>
</feature>
<accession>A0AAP0PDH0</accession>
<gene>
    <name evidence="2" type="ORF">Scep_010629</name>
</gene>
<evidence type="ECO:0000313" key="3">
    <source>
        <dbReference type="Proteomes" id="UP001419268"/>
    </source>
</evidence>
<organism evidence="2 3">
    <name type="scientific">Stephania cephalantha</name>
    <dbReference type="NCBI Taxonomy" id="152367"/>
    <lineage>
        <taxon>Eukaryota</taxon>
        <taxon>Viridiplantae</taxon>
        <taxon>Streptophyta</taxon>
        <taxon>Embryophyta</taxon>
        <taxon>Tracheophyta</taxon>
        <taxon>Spermatophyta</taxon>
        <taxon>Magnoliopsida</taxon>
        <taxon>Ranunculales</taxon>
        <taxon>Menispermaceae</taxon>
        <taxon>Menispermoideae</taxon>
        <taxon>Cissampelideae</taxon>
        <taxon>Stephania</taxon>
    </lineage>
</organism>
<dbReference type="Proteomes" id="UP001419268">
    <property type="component" value="Unassembled WGS sequence"/>
</dbReference>
<evidence type="ECO:0000313" key="2">
    <source>
        <dbReference type="EMBL" id="KAK9140948.1"/>
    </source>
</evidence>
<feature type="region of interest" description="Disordered" evidence="1">
    <location>
        <begin position="1"/>
        <end position="50"/>
    </location>
</feature>
<comment type="caution">
    <text evidence="2">The sequence shown here is derived from an EMBL/GenBank/DDBJ whole genome shotgun (WGS) entry which is preliminary data.</text>
</comment>
<proteinExistence type="predicted"/>
<keyword evidence="3" id="KW-1185">Reference proteome</keyword>
<dbReference type="EMBL" id="JBBNAG010000004">
    <property type="protein sequence ID" value="KAK9140948.1"/>
    <property type="molecule type" value="Genomic_DNA"/>
</dbReference>
<name>A0AAP0PDH0_9MAGN</name>
<protein>
    <submittedName>
        <fullName evidence="2">Uncharacterized protein</fullName>
    </submittedName>
</protein>
<reference evidence="2 3" key="1">
    <citation type="submission" date="2024-01" db="EMBL/GenBank/DDBJ databases">
        <title>Genome assemblies of Stephania.</title>
        <authorList>
            <person name="Yang L."/>
        </authorList>
    </citation>
    <scope>NUCLEOTIDE SEQUENCE [LARGE SCALE GENOMIC DNA]</scope>
    <source>
        <strain evidence="2">JXDWG</strain>
        <tissue evidence="2">Leaf</tissue>
    </source>
</reference>
<evidence type="ECO:0000256" key="1">
    <source>
        <dbReference type="SAM" id="MobiDB-lite"/>
    </source>
</evidence>
<dbReference type="AlphaFoldDB" id="A0AAP0PDH0"/>
<feature type="compositionally biased region" description="Low complexity" evidence="1">
    <location>
        <begin position="28"/>
        <end position="50"/>
    </location>
</feature>
<sequence>MTAATASGTTARVGEPPLHRGPGGGTTLGMMTSGGAASGQQQIAGLRRGP</sequence>